<sequence length="772" mass="83509">MPPPARAAAAGRESVWRSTATFVGLVLLAALLINASVVRDFRLRSAQQLRAVPRRGLTHHSHAASSQRRWAAPLAPSGSGGAGGARDGGAPASVDRPVPRARAAARANAVETLPLELALNDAARRVLGAARDRMLFLTFGSGSMTDFMHNWMHHVQRLGVDNYVLAALDERTYAFCESAGYPTARLPARDGERAQAAGKGDASYYRMDHELFLRMGVEKADLLGAFVRAGYDVLLSDLDVAWLDDPRGYLDPATAPDRSALMALADVVTASDAVDVASDSEAGGWLTRQEINTGVLLFRATKGAVAVIDEWRLRMSSAIKARQWTLQNDQLFFNHAVKAQGLVQLPRDSAPLLDALAAAGRSNARELAAARADAIRGLYQSSKALRYSRSPPHLAARAAAGGAAASAAPADAETRVRFTLGTFSIAEFANGHTFFVQRLHELSGLRPFMVHTTHQFADTSAYALGKRQRLREHMLWAVDPPGYFSDGDYLQIVGPLFTADDIAHAERRFGAHDPRRHIAADARQREVLRDALALARATARTLIMPELTCWCDRFWNTLRACRYPTDRTLALPFSCPMDHLFFLDKWDKARLPFRESSFLRNPRTPAHLARSVVELSVARAGASAGGAPGAGARWVWNGTGALAMPPSACLADVAAALSARSESARVLRIAALDLRRLCPWMGSAQAALDFNRAASSALHHTVRFCAQEELDPPPASAGDSCSWGYRPPRALPSSEAAARAYQAARPSADVTSFTEPRACRQEPAGALEYTCS</sequence>
<proteinExistence type="predicted"/>
<dbReference type="GO" id="GO:0005794">
    <property type="term" value="C:Golgi apparatus"/>
    <property type="evidence" value="ECO:0007669"/>
    <property type="project" value="TreeGrafter"/>
</dbReference>
<dbReference type="InterPro" id="IPR053250">
    <property type="entry name" value="Glycosyltransferase_77"/>
</dbReference>
<evidence type="ECO:0000259" key="2">
    <source>
        <dbReference type="Pfam" id="PF03407"/>
    </source>
</evidence>
<dbReference type="OMA" id="ARCYCDK"/>
<evidence type="ECO:0000256" key="1">
    <source>
        <dbReference type="SAM" id="MobiDB-lite"/>
    </source>
</evidence>
<dbReference type="GO" id="GO:0052636">
    <property type="term" value="F:arabinosyltransferase activity"/>
    <property type="evidence" value="ECO:0007669"/>
    <property type="project" value="TreeGrafter"/>
</dbReference>
<accession>A0A8J5XSJ9</accession>
<protein>
    <recommendedName>
        <fullName evidence="2">Nucleotide-diphospho-sugar transferase domain-containing protein</fullName>
    </recommendedName>
</protein>
<feature type="domain" description="Nucleotide-diphospho-sugar transferase" evidence="2">
    <location>
        <begin position="160"/>
        <end position="459"/>
    </location>
</feature>
<organism evidence="3 4">
    <name type="scientific">Diacronema lutheri</name>
    <name type="common">Unicellular marine alga</name>
    <name type="synonym">Monochrysis lutheri</name>
    <dbReference type="NCBI Taxonomy" id="2081491"/>
    <lineage>
        <taxon>Eukaryota</taxon>
        <taxon>Haptista</taxon>
        <taxon>Haptophyta</taxon>
        <taxon>Pavlovophyceae</taxon>
        <taxon>Pavlovales</taxon>
        <taxon>Pavlovaceae</taxon>
        <taxon>Diacronema</taxon>
    </lineage>
</organism>
<dbReference type="PANTHER" id="PTHR46936:SF1">
    <property type="entry name" value="ARABINOSYLTRANSFERASE XEG113"/>
    <property type="match status" value="1"/>
</dbReference>
<keyword evidence="4" id="KW-1185">Reference proteome</keyword>
<evidence type="ECO:0000313" key="4">
    <source>
        <dbReference type="Proteomes" id="UP000751190"/>
    </source>
</evidence>
<dbReference type="AlphaFoldDB" id="A0A8J5XSJ9"/>
<comment type="caution">
    <text evidence="3">The sequence shown here is derived from an EMBL/GenBank/DDBJ whole genome shotgun (WGS) entry which is preliminary data.</text>
</comment>
<evidence type="ECO:0000313" key="3">
    <source>
        <dbReference type="EMBL" id="KAG8467712.1"/>
    </source>
</evidence>
<dbReference type="Proteomes" id="UP000751190">
    <property type="component" value="Unassembled WGS sequence"/>
</dbReference>
<dbReference type="InterPro" id="IPR005069">
    <property type="entry name" value="Nucl-diP-sugar_transferase"/>
</dbReference>
<name>A0A8J5XSJ9_DIALT</name>
<dbReference type="Pfam" id="PF03407">
    <property type="entry name" value="Nucleotid_trans"/>
    <property type="match status" value="1"/>
</dbReference>
<feature type="region of interest" description="Disordered" evidence="1">
    <location>
        <begin position="53"/>
        <end position="96"/>
    </location>
</feature>
<gene>
    <name evidence="3" type="ORF">KFE25_006764</name>
</gene>
<reference evidence="3" key="1">
    <citation type="submission" date="2021-05" db="EMBL/GenBank/DDBJ databases">
        <title>The genome of the haptophyte Pavlova lutheri (Diacronema luteri, Pavlovales) - a model for lipid biosynthesis in eukaryotic algae.</title>
        <authorList>
            <person name="Hulatt C.J."/>
            <person name="Posewitz M.C."/>
        </authorList>
    </citation>
    <scope>NUCLEOTIDE SEQUENCE</scope>
    <source>
        <strain evidence="3">NIVA-4/92</strain>
    </source>
</reference>
<dbReference type="PANTHER" id="PTHR46936">
    <property type="entry name" value="ARABINOSYLTRANSFERASE XEG113"/>
    <property type="match status" value="1"/>
</dbReference>
<feature type="compositionally biased region" description="Basic residues" evidence="1">
    <location>
        <begin position="53"/>
        <end position="62"/>
    </location>
</feature>
<dbReference type="EMBL" id="JAGTXO010000005">
    <property type="protein sequence ID" value="KAG8467712.1"/>
    <property type="molecule type" value="Genomic_DNA"/>
</dbReference>
<feature type="compositionally biased region" description="Gly residues" evidence="1">
    <location>
        <begin position="78"/>
        <end position="87"/>
    </location>
</feature>
<dbReference type="OrthoDB" id="540503at2759"/>